<protein>
    <submittedName>
        <fullName evidence="2">Uncharacterized protein</fullName>
    </submittedName>
</protein>
<accession>A0A0M3IIY8</accession>
<dbReference type="Proteomes" id="UP000036681">
    <property type="component" value="Unplaced"/>
</dbReference>
<dbReference type="AlphaFoldDB" id="A0A0M3IIY8"/>
<proteinExistence type="predicted"/>
<evidence type="ECO:0000313" key="2">
    <source>
        <dbReference type="WBParaSite" id="ALUE_0001855901-mRNA-1"/>
    </source>
</evidence>
<keyword evidence="1" id="KW-1185">Reference proteome</keyword>
<name>A0A0M3IIY8_ASCLU</name>
<reference evidence="2" key="1">
    <citation type="submission" date="2017-02" db="UniProtKB">
        <authorList>
            <consortium name="WormBaseParasite"/>
        </authorList>
    </citation>
    <scope>IDENTIFICATION</scope>
</reference>
<dbReference type="WBParaSite" id="ALUE_0001855901-mRNA-1">
    <property type="protein sequence ID" value="ALUE_0001855901-mRNA-1"/>
    <property type="gene ID" value="ALUE_0001855901"/>
</dbReference>
<evidence type="ECO:0000313" key="1">
    <source>
        <dbReference type="Proteomes" id="UP000036681"/>
    </source>
</evidence>
<sequence>MYWLGNNIIIDLHPTPPVTVTEIIVGAGKKQCWWGCGISKVVLKFGLNLFAGVCRSRCDADNGFRHLNGRSTAKSTLAFDVVVGLLKKKRDADINRRGTLRMKQVSGRALICILFLNSYGCSEIWNTTLRAFPLFFLT</sequence>
<organism evidence="1 2">
    <name type="scientific">Ascaris lumbricoides</name>
    <name type="common">Giant roundworm</name>
    <dbReference type="NCBI Taxonomy" id="6252"/>
    <lineage>
        <taxon>Eukaryota</taxon>
        <taxon>Metazoa</taxon>
        <taxon>Ecdysozoa</taxon>
        <taxon>Nematoda</taxon>
        <taxon>Chromadorea</taxon>
        <taxon>Rhabditida</taxon>
        <taxon>Spirurina</taxon>
        <taxon>Ascaridomorpha</taxon>
        <taxon>Ascaridoidea</taxon>
        <taxon>Ascarididae</taxon>
        <taxon>Ascaris</taxon>
    </lineage>
</organism>